<dbReference type="AlphaFoldDB" id="A0A2S5B2G5"/>
<reference evidence="1 2" key="1">
    <citation type="journal article" date="2018" name="Front. Microbiol.">
        <title>Prospects for Fungal Bioremediation of Acidic Radioactive Waste Sites: Characterization and Genome Sequence of Rhodotorula taiwanensis MD1149.</title>
        <authorList>
            <person name="Tkavc R."/>
            <person name="Matrosova V.Y."/>
            <person name="Grichenko O.E."/>
            <person name="Gostincar C."/>
            <person name="Volpe R.P."/>
            <person name="Klimenkova P."/>
            <person name="Gaidamakova E.K."/>
            <person name="Zhou C.E."/>
            <person name="Stewart B.J."/>
            <person name="Lyman M.G."/>
            <person name="Malfatti S.A."/>
            <person name="Rubinfeld B."/>
            <person name="Courtot M."/>
            <person name="Singh J."/>
            <person name="Dalgard C.L."/>
            <person name="Hamilton T."/>
            <person name="Frey K.G."/>
            <person name="Gunde-Cimerman N."/>
            <person name="Dugan L."/>
            <person name="Daly M.J."/>
        </authorList>
    </citation>
    <scope>NUCLEOTIDE SEQUENCE [LARGE SCALE GENOMIC DNA]</scope>
    <source>
        <strain evidence="1 2">MD1149</strain>
    </source>
</reference>
<keyword evidence="2" id="KW-1185">Reference proteome</keyword>
<accession>A0A2S5B2G5</accession>
<comment type="caution">
    <text evidence="1">The sequence shown here is derived from an EMBL/GenBank/DDBJ whole genome shotgun (WGS) entry which is preliminary data.</text>
</comment>
<proteinExistence type="predicted"/>
<evidence type="ECO:0000313" key="1">
    <source>
        <dbReference type="EMBL" id="POY70955.1"/>
    </source>
</evidence>
<protein>
    <submittedName>
        <fullName evidence="1">Uncharacterized protein</fullName>
    </submittedName>
</protein>
<evidence type="ECO:0000313" key="2">
    <source>
        <dbReference type="Proteomes" id="UP000237144"/>
    </source>
</evidence>
<organism evidence="1 2">
    <name type="scientific">Rhodotorula taiwanensis</name>
    <dbReference type="NCBI Taxonomy" id="741276"/>
    <lineage>
        <taxon>Eukaryota</taxon>
        <taxon>Fungi</taxon>
        <taxon>Dikarya</taxon>
        <taxon>Basidiomycota</taxon>
        <taxon>Pucciniomycotina</taxon>
        <taxon>Microbotryomycetes</taxon>
        <taxon>Sporidiobolales</taxon>
        <taxon>Sporidiobolaceae</taxon>
        <taxon>Rhodotorula</taxon>
    </lineage>
</organism>
<gene>
    <name evidence="1" type="ORF">BMF94_6033</name>
</gene>
<dbReference type="Proteomes" id="UP000237144">
    <property type="component" value="Unassembled WGS sequence"/>
</dbReference>
<dbReference type="EMBL" id="PJQD01000094">
    <property type="protein sequence ID" value="POY70955.1"/>
    <property type="molecule type" value="Genomic_DNA"/>
</dbReference>
<name>A0A2S5B2G5_9BASI</name>
<sequence length="104" mass="11919">MSVDVVDRHRVLERDAGTSHAACMRLYTSTSTLARNADDLFMIYVLETCIKPTIGPEREWRTRFNGGHIGTAVQELIRCSMYLHLRKDLEASSVVRAPRRVRKD</sequence>